<sequence>MMTTYPLKTCVERYHESIQNSRFIFIGYFVITVHFEIHICFTTNDNSRIMTDFPEHPDEYIHCKNRDFKPRHRS</sequence>
<reference evidence="2" key="1">
    <citation type="submission" date="2018-06" db="EMBL/GenBank/DDBJ databases">
        <authorList>
            <person name="Ashton P.M."/>
            <person name="Dallman T."/>
            <person name="Nair S."/>
            <person name="De Pinna E."/>
            <person name="Peters T."/>
            <person name="Grant K."/>
        </authorList>
    </citation>
    <scope>NUCLEOTIDE SEQUENCE</scope>
    <source>
        <strain evidence="2">270101</strain>
    </source>
</reference>
<accession>A0A3U5NE02</accession>
<name>A0A3U5NE02_SALET</name>
<dbReference type="AlphaFoldDB" id="A0A3U5NE02"/>
<organism evidence="2">
    <name type="scientific">Salmonella enterica subsp. enterica serovar Bareilly</name>
    <dbReference type="NCBI Taxonomy" id="58096"/>
    <lineage>
        <taxon>Bacteria</taxon>
        <taxon>Pseudomonadati</taxon>
        <taxon>Pseudomonadota</taxon>
        <taxon>Gammaproteobacteria</taxon>
        <taxon>Enterobacterales</taxon>
        <taxon>Enterobacteriaceae</taxon>
        <taxon>Salmonella</taxon>
    </lineage>
</organism>
<keyword evidence="1" id="KW-1133">Transmembrane helix</keyword>
<evidence type="ECO:0000313" key="2">
    <source>
        <dbReference type="EMBL" id="EBS4746994.1"/>
    </source>
</evidence>
<comment type="caution">
    <text evidence="2">The sequence shown here is derived from an EMBL/GenBank/DDBJ whole genome shotgun (WGS) entry which is preliminary data.</text>
</comment>
<feature type="transmembrane region" description="Helical" evidence="1">
    <location>
        <begin position="23"/>
        <end position="41"/>
    </location>
</feature>
<gene>
    <name evidence="2" type="ORF">DQY80_21320</name>
</gene>
<evidence type="ECO:0000256" key="1">
    <source>
        <dbReference type="SAM" id="Phobius"/>
    </source>
</evidence>
<keyword evidence="1" id="KW-0472">Membrane</keyword>
<protein>
    <submittedName>
        <fullName evidence="2">Uncharacterized protein</fullName>
    </submittedName>
</protein>
<proteinExistence type="predicted"/>
<dbReference type="EMBL" id="AAGVPM010000020">
    <property type="protein sequence ID" value="EBS4746994.1"/>
    <property type="molecule type" value="Genomic_DNA"/>
</dbReference>
<keyword evidence="1" id="KW-0812">Transmembrane</keyword>